<dbReference type="AlphaFoldDB" id="A0A4R0YEA9"/>
<dbReference type="InterPro" id="IPR037682">
    <property type="entry name" value="TonB_C"/>
</dbReference>
<reference evidence="2 3" key="1">
    <citation type="submission" date="2019-02" db="EMBL/GenBank/DDBJ databases">
        <title>Dyella amyloliquefaciens sp. nov., isolated from forest soil.</title>
        <authorList>
            <person name="Gao Z.-H."/>
            <person name="Qiu L.-H."/>
        </authorList>
    </citation>
    <scope>NUCLEOTIDE SEQUENCE [LARGE SCALE GENOMIC DNA]</scope>
    <source>
        <strain evidence="2 3">KACC 12747</strain>
    </source>
</reference>
<dbReference type="SUPFAM" id="SSF74653">
    <property type="entry name" value="TolA/TonB C-terminal domain"/>
    <property type="match status" value="1"/>
</dbReference>
<gene>
    <name evidence="2" type="ORF">EZM97_33860</name>
</gene>
<proteinExistence type="predicted"/>
<evidence type="ECO:0000313" key="3">
    <source>
        <dbReference type="Proteomes" id="UP000291822"/>
    </source>
</evidence>
<dbReference type="PROSITE" id="PS52015">
    <property type="entry name" value="TONB_CTD"/>
    <property type="match status" value="1"/>
</dbReference>
<sequence>MALASQPGHAGAADTMAEASMLVEGTAVINPDGSVASYKLKQQEKLPPPIVGLIAQALPAWKFQFRTPPAAPVEENMSLRIVATDADRTHMTLRIASAQFEQGAQPENEILRYASQKRPLYPRLSLDGRMSGTVYVLVLVDRDGKVTEAAAEQVNLRRYTDKRLMELYRKDLANAALKAIRQWTFHVPTAGSQAQAPSWYGRVPVTFSVNNMDPNDGSKYGTWEIYVRGPRETIPWLQDRRLLAEEPDATPDGALHQLDGGAKLLTPLSPN</sequence>
<dbReference type="GO" id="GO:0055085">
    <property type="term" value="P:transmembrane transport"/>
    <property type="evidence" value="ECO:0007669"/>
    <property type="project" value="InterPro"/>
</dbReference>
<dbReference type="RefSeq" id="WP_131413226.1">
    <property type="nucleotide sequence ID" value="NZ_SJTG01000006.1"/>
</dbReference>
<evidence type="ECO:0000313" key="2">
    <source>
        <dbReference type="EMBL" id="TCI06470.1"/>
    </source>
</evidence>
<evidence type="ECO:0000259" key="1">
    <source>
        <dbReference type="PROSITE" id="PS52015"/>
    </source>
</evidence>
<accession>A0A4R0YEA9</accession>
<feature type="domain" description="TonB C-terminal" evidence="1">
    <location>
        <begin position="106"/>
        <end position="216"/>
    </location>
</feature>
<keyword evidence="3" id="KW-1185">Reference proteome</keyword>
<dbReference type="Gene3D" id="3.30.1150.10">
    <property type="match status" value="1"/>
</dbReference>
<comment type="caution">
    <text evidence="2">The sequence shown here is derived from an EMBL/GenBank/DDBJ whole genome shotgun (WGS) entry which is preliminary data.</text>
</comment>
<dbReference type="EMBL" id="SJTG01000006">
    <property type="protein sequence ID" value="TCI06470.1"/>
    <property type="molecule type" value="Genomic_DNA"/>
</dbReference>
<organism evidence="2 3">
    <name type="scientific">Dyella soli</name>
    <dbReference type="NCBI Taxonomy" id="522319"/>
    <lineage>
        <taxon>Bacteria</taxon>
        <taxon>Pseudomonadati</taxon>
        <taxon>Pseudomonadota</taxon>
        <taxon>Gammaproteobacteria</taxon>
        <taxon>Lysobacterales</taxon>
        <taxon>Rhodanobacteraceae</taxon>
        <taxon>Dyella</taxon>
    </lineage>
</organism>
<protein>
    <submittedName>
        <fullName evidence="2">Energy transducer TonB</fullName>
    </submittedName>
</protein>
<name>A0A4R0YEA9_9GAMM</name>
<dbReference type="Proteomes" id="UP000291822">
    <property type="component" value="Unassembled WGS sequence"/>
</dbReference>